<name>A0A9P6X6Y5_RHIOR</name>
<evidence type="ECO:0008006" key="6">
    <source>
        <dbReference type="Google" id="ProtNLM"/>
    </source>
</evidence>
<dbReference type="PANTHER" id="PTHR19446">
    <property type="entry name" value="REVERSE TRANSCRIPTASES"/>
    <property type="match status" value="1"/>
</dbReference>
<evidence type="ECO:0000259" key="2">
    <source>
        <dbReference type="Pfam" id="PF00078"/>
    </source>
</evidence>
<feature type="domain" description="Endonuclease/exonuclease/phosphatase" evidence="3">
    <location>
        <begin position="76"/>
        <end position="260"/>
    </location>
</feature>
<evidence type="ECO:0000256" key="1">
    <source>
        <dbReference type="SAM" id="MobiDB-lite"/>
    </source>
</evidence>
<sequence length="1014" mass="116682">MLKSLGKKVLQTGKIHKPKATRVTNKSTYDRASKMAPSGSAGDSVSQSVDDPTFDDMEEYILLVKTHNSKTQSQYIRFLRSLNFDIMTFQETHVSDNNYAFINSQFQAHQFLWTRHCDIVSFNPSYALSPDMIPDNDRAILTRVEHPHGAFLSFYVLVLYAPASSGKLRQKFFGGIYDILHQSTIDVDLDRLFIMGDFNYSYQRRNFFSQTSMQWISFLETLFSNALTKDDLHELPTFRRNDDIFSTIDYIFVSDSLPRQPAYQQLLQEKLTLIRSQLPSGWSPQAKWDYVKALVKVVTRNYAMDNTNWRIKALRKLQSDRSKFLRSKPPVATRTRRLPAFDVQIASLQNELAEILALKANPHWCEEGETSVKYLKHIYHQRTIEQHIPSLWPTDEGDPVEDSESMLPIAHDFYQSLYNVDHVDDTRLEDYLNDINNVPELTTDDCATLMEPITIAEIIRETARVVNKVSSPGADGLGYAFLHQLFRYPSLQELVLSVYNQALLPHQFPSSWQDIRVRLFSKKGDLTSLLKFVIGKLITSYQNGFLPNRFIAENDLVLNIVMEHARATNSDHIVLLLDQEKAYDRVHPIYLRSVLLKFGFPPKFVASLIGLFFGNQGDPLSPLLFNLAMEPFRQHVLQDHTFHDYSFTPALGSTPPLTLKVLPMLMMCVSFCPPMQIFYTEAISLNGNSSPSWQQLLSEHQIMKWHDHSSAQPLRYLGFPVISSITQCRYFETQLIQTIKTQCGIYSQRNLSLRVMYQFICRSIKPGFKYALLCRSIHDGGLGLLDPLIQQRSLQLRWISQLLQPDDPFSCSQVFLKGFVRRFHSSNTNSLMAIYFHSLRSPNNSGLFGSFLPALYDTVDSFPRHGLEHVRCNPATLLQLPILALFAHVPPDHWLRSPRRSKLQAHQFFTFDSVRRCIRPLLAPDGPPFPRLSSWLVRDFQRRIISLNNLTWSLILHENTDVGTVDDTPFVSWFTRSSYWYLFDSKVLRLDQLSSLLPYSFFTCSSQNGSNSGP</sequence>
<evidence type="ECO:0000313" key="5">
    <source>
        <dbReference type="Proteomes" id="UP000716291"/>
    </source>
</evidence>
<dbReference type="SUPFAM" id="SSF56219">
    <property type="entry name" value="DNase I-like"/>
    <property type="match status" value="1"/>
</dbReference>
<dbReference type="Proteomes" id="UP000716291">
    <property type="component" value="Unassembled WGS sequence"/>
</dbReference>
<keyword evidence="5" id="KW-1185">Reference proteome</keyword>
<feature type="domain" description="Reverse transcriptase" evidence="2">
    <location>
        <begin position="531"/>
        <end position="641"/>
    </location>
</feature>
<dbReference type="InterPro" id="IPR005135">
    <property type="entry name" value="Endo/exonuclease/phosphatase"/>
</dbReference>
<dbReference type="Pfam" id="PF03372">
    <property type="entry name" value="Exo_endo_phos"/>
    <property type="match status" value="1"/>
</dbReference>
<reference evidence="4" key="1">
    <citation type="journal article" date="2020" name="Microb. Genom.">
        <title>Genetic diversity of clinical and environmental Mucorales isolates obtained from an investigation of mucormycosis cases among solid organ transplant recipients.</title>
        <authorList>
            <person name="Nguyen M.H."/>
            <person name="Kaul D."/>
            <person name="Muto C."/>
            <person name="Cheng S.J."/>
            <person name="Richter R.A."/>
            <person name="Bruno V.M."/>
            <person name="Liu G."/>
            <person name="Beyhan S."/>
            <person name="Sundermann A.J."/>
            <person name="Mounaud S."/>
            <person name="Pasculle A.W."/>
            <person name="Nierman W.C."/>
            <person name="Driscoll E."/>
            <person name="Cumbie R."/>
            <person name="Clancy C.J."/>
            <person name="Dupont C.L."/>
        </authorList>
    </citation>
    <scope>NUCLEOTIDE SEQUENCE</scope>
    <source>
        <strain evidence="4">GL11</strain>
    </source>
</reference>
<dbReference type="InterPro" id="IPR036691">
    <property type="entry name" value="Endo/exonu/phosph_ase_sf"/>
</dbReference>
<dbReference type="GO" id="GO:0003824">
    <property type="term" value="F:catalytic activity"/>
    <property type="evidence" value="ECO:0007669"/>
    <property type="project" value="InterPro"/>
</dbReference>
<dbReference type="InterPro" id="IPR000477">
    <property type="entry name" value="RT_dom"/>
</dbReference>
<evidence type="ECO:0000313" key="4">
    <source>
        <dbReference type="EMBL" id="KAG1306326.1"/>
    </source>
</evidence>
<organism evidence="4 5">
    <name type="scientific">Rhizopus oryzae</name>
    <name type="common">Mucormycosis agent</name>
    <name type="synonym">Rhizopus arrhizus var. delemar</name>
    <dbReference type="NCBI Taxonomy" id="64495"/>
    <lineage>
        <taxon>Eukaryota</taxon>
        <taxon>Fungi</taxon>
        <taxon>Fungi incertae sedis</taxon>
        <taxon>Mucoromycota</taxon>
        <taxon>Mucoromycotina</taxon>
        <taxon>Mucoromycetes</taxon>
        <taxon>Mucorales</taxon>
        <taxon>Mucorineae</taxon>
        <taxon>Rhizopodaceae</taxon>
        <taxon>Rhizopus</taxon>
    </lineage>
</organism>
<evidence type="ECO:0000259" key="3">
    <source>
        <dbReference type="Pfam" id="PF03372"/>
    </source>
</evidence>
<comment type="caution">
    <text evidence="4">The sequence shown here is derived from an EMBL/GenBank/DDBJ whole genome shotgun (WGS) entry which is preliminary data.</text>
</comment>
<gene>
    <name evidence="4" type="ORF">G6F64_007681</name>
</gene>
<dbReference type="AlphaFoldDB" id="A0A9P6X6Y5"/>
<feature type="region of interest" description="Disordered" evidence="1">
    <location>
        <begin position="16"/>
        <end position="48"/>
    </location>
</feature>
<accession>A0A9P6X6Y5</accession>
<dbReference type="Pfam" id="PF00078">
    <property type="entry name" value="RVT_1"/>
    <property type="match status" value="1"/>
</dbReference>
<dbReference type="EMBL" id="JAANQT010001156">
    <property type="protein sequence ID" value="KAG1306326.1"/>
    <property type="molecule type" value="Genomic_DNA"/>
</dbReference>
<proteinExistence type="predicted"/>
<dbReference type="Gene3D" id="3.60.10.10">
    <property type="entry name" value="Endonuclease/exonuclease/phosphatase"/>
    <property type="match status" value="1"/>
</dbReference>
<protein>
    <recommendedName>
        <fullName evidence="6">Reverse transcriptase domain-containing protein</fullName>
    </recommendedName>
</protein>